<dbReference type="GO" id="GO:0051539">
    <property type="term" value="F:4 iron, 4 sulfur cluster binding"/>
    <property type="evidence" value="ECO:0007669"/>
    <property type="project" value="UniProtKB-KW"/>
</dbReference>
<name>A0A1M5RH95_9FIRM</name>
<sequence length="356" mass="40476">MSKKNIIPIFVPHLGCPNDCVFCNQNKITAASTNVTSEDVRNTVEEYLNYFKNKKNIEIAFYGGSFTAIDLNIQKSLLSVAKEYKEKKIVGEIRISTRPDCIDEEILNTLNYYLVDIIELGVQSLDRDVLLRSNRGHDDKCVYKSSEMIKDYGFKLGLQQMLGLPGDTLEKSLFTAEEFIKIAPDIVRIYPTLVIKDTQLLKDLESGNYEALSLEEAVYMSKEILKLYMINNVNVIRIGLQPTENIQLNKDVVAGPFHPSIRQLVEGEILFEVIKNYFSNIEINSGELTIFASGKNISNLSGQKGIIKAKIIELLKLKKYKLQRDVVPNSELVLSYNNVRKNIKILDYLTLEKKCT</sequence>
<dbReference type="InterPro" id="IPR006638">
    <property type="entry name" value="Elp3/MiaA/NifB-like_rSAM"/>
</dbReference>
<evidence type="ECO:0000313" key="9">
    <source>
        <dbReference type="Proteomes" id="UP000184032"/>
    </source>
</evidence>
<keyword evidence="9" id="KW-1185">Reference proteome</keyword>
<evidence type="ECO:0000313" key="8">
    <source>
        <dbReference type="EMBL" id="SHH25500.1"/>
    </source>
</evidence>
<keyword evidence="5" id="KW-0408">Iron</keyword>
<dbReference type="STRING" id="1120995.SAMN02745245_00903"/>
<keyword evidence="6" id="KW-0411">Iron-sulfur</keyword>
<dbReference type="GO" id="GO:0003824">
    <property type="term" value="F:catalytic activity"/>
    <property type="evidence" value="ECO:0007669"/>
    <property type="project" value="InterPro"/>
</dbReference>
<dbReference type="SFLD" id="SFLDS00029">
    <property type="entry name" value="Radical_SAM"/>
    <property type="match status" value="1"/>
</dbReference>
<evidence type="ECO:0000256" key="5">
    <source>
        <dbReference type="ARBA" id="ARBA00023004"/>
    </source>
</evidence>
<dbReference type="AlphaFoldDB" id="A0A1M5RH95"/>
<comment type="cofactor">
    <cofactor evidence="1">
        <name>[4Fe-4S] cluster</name>
        <dbReference type="ChEBI" id="CHEBI:49883"/>
    </cofactor>
</comment>
<dbReference type="Pfam" id="PF04055">
    <property type="entry name" value="Radical_SAM"/>
    <property type="match status" value="1"/>
</dbReference>
<evidence type="ECO:0000256" key="1">
    <source>
        <dbReference type="ARBA" id="ARBA00001966"/>
    </source>
</evidence>
<evidence type="ECO:0000256" key="6">
    <source>
        <dbReference type="ARBA" id="ARBA00023014"/>
    </source>
</evidence>
<evidence type="ECO:0000256" key="4">
    <source>
        <dbReference type="ARBA" id="ARBA00022723"/>
    </source>
</evidence>
<proteinExistence type="predicted"/>
<dbReference type="GO" id="GO:0002926">
    <property type="term" value="P:tRNA wobble base 5-methoxycarbonylmethyl-2-thiouridinylation"/>
    <property type="evidence" value="ECO:0007669"/>
    <property type="project" value="TreeGrafter"/>
</dbReference>
<dbReference type="GO" id="GO:0005737">
    <property type="term" value="C:cytoplasm"/>
    <property type="evidence" value="ECO:0007669"/>
    <property type="project" value="TreeGrafter"/>
</dbReference>
<reference evidence="8 9" key="1">
    <citation type="submission" date="2016-11" db="EMBL/GenBank/DDBJ databases">
        <authorList>
            <person name="Jaros S."/>
            <person name="Januszkiewicz K."/>
            <person name="Wedrychowicz H."/>
        </authorList>
    </citation>
    <scope>NUCLEOTIDE SEQUENCE [LARGE SCALE GENOMIC DNA]</scope>
    <source>
        <strain evidence="8 9">DSM 21120</strain>
    </source>
</reference>
<dbReference type="PANTHER" id="PTHR11135:SF0">
    <property type="entry name" value="ELONGATOR COMPLEX PROTEIN 3"/>
    <property type="match status" value="1"/>
</dbReference>
<evidence type="ECO:0000256" key="3">
    <source>
        <dbReference type="ARBA" id="ARBA00022691"/>
    </source>
</evidence>
<evidence type="ECO:0000256" key="2">
    <source>
        <dbReference type="ARBA" id="ARBA00022485"/>
    </source>
</evidence>
<dbReference type="SFLD" id="SFLDG01082">
    <property type="entry name" value="B12-binding_domain_containing"/>
    <property type="match status" value="1"/>
</dbReference>
<feature type="domain" description="Radical SAM core" evidence="7">
    <location>
        <begin position="1"/>
        <end position="231"/>
    </location>
</feature>
<gene>
    <name evidence="8" type="ORF">SAMN02745245_00903</name>
</gene>
<dbReference type="Gene3D" id="3.80.30.20">
    <property type="entry name" value="tm_1862 like domain"/>
    <property type="match status" value="1"/>
</dbReference>
<dbReference type="SUPFAM" id="SSF102114">
    <property type="entry name" value="Radical SAM enzymes"/>
    <property type="match status" value="1"/>
</dbReference>
<dbReference type="GO" id="GO:0046872">
    <property type="term" value="F:metal ion binding"/>
    <property type="evidence" value="ECO:0007669"/>
    <property type="project" value="UniProtKB-KW"/>
</dbReference>
<dbReference type="RefSeq" id="WP_073184165.1">
    <property type="nucleotide sequence ID" value="NZ_FQXI01000005.1"/>
</dbReference>
<accession>A0A1M5RH95</accession>
<dbReference type="CDD" id="cd01335">
    <property type="entry name" value="Radical_SAM"/>
    <property type="match status" value="1"/>
</dbReference>
<keyword evidence="4" id="KW-0479">Metal-binding</keyword>
<dbReference type="SFLD" id="SFLDG01086">
    <property type="entry name" value="elongater_protein-like"/>
    <property type="match status" value="1"/>
</dbReference>
<dbReference type="InterPro" id="IPR023404">
    <property type="entry name" value="rSAM_horseshoe"/>
</dbReference>
<dbReference type="InterPro" id="IPR032432">
    <property type="entry name" value="Radical_SAM_C"/>
</dbReference>
<dbReference type="SMART" id="SM00729">
    <property type="entry name" value="Elp3"/>
    <property type="match status" value="1"/>
</dbReference>
<dbReference type="Proteomes" id="UP000184032">
    <property type="component" value="Unassembled WGS sequence"/>
</dbReference>
<organism evidence="8 9">
    <name type="scientific">Anaerosphaera aminiphila DSM 21120</name>
    <dbReference type="NCBI Taxonomy" id="1120995"/>
    <lineage>
        <taxon>Bacteria</taxon>
        <taxon>Bacillati</taxon>
        <taxon>Bacillota</taxon>
        <taxon>Tissierellia</taxon>
        <taxon>Tissierellales</taxon>
        <taxon>Peptoniphilaceae</taxon>
        <taxon>Anaerosphaera</taxon>
    </lineage>
</organism>
<dbReference type="InterPro" id="IPR007197">
    <property type="entry name" value="rSAM"/>
</dbReference>
<dbReference type="InterPro" id="IPR039661">
    <property type="entry name" value="ELP3"/>
</dbReference>
<keyword evidence="2" id="KW-0004">4Fe-4S</keyword>
<protein>
    <submittedName>
        <fullName evidence="8">Radical SAM superfamily protein</fullName>
    </submittedName>
</protein>
<evidence type="ECO:0000259" key="7">
    <source>
        <dbReference type="PROSITE" id="PS51918"/>
    </source>
</evidence>
<dbReference type="PROSITE" id="PS51918">
    <property type="entry name" value="RADICAL_SAM"/>
    <property type="match status" value="1"/>
</dbReference>
<dbReference type="Pfam" id="PF16199">
    <property type="entry name" value="Radical_SAM_C"/>
    <property type="match status" value="1"/>
</dbReference>
<dbReference type="OrthoDB" id="9815044at2"/>
<dbReference type="InterPro" id="IPR058240">
    <property type="entry name" value="rSAM_sf"/>
</dbReference>
<dbReference type="PANTHER" id="PTHR11135">
    <property type="entry name" value="HISTONE ACETYLTRANSFERASE-RELATED"/>
    <property type="match status" value="1"/>
</dbReference>
<keyword evidence="3" id="KW-0949">S-adenosyl-L-methionine</keyword>
<dbReference type="EMBL" id="FQXI01000005">
    <property type="protein sequence ID" value="SHH25500.1"/>
    <property type="molecule type" value="Genomic_DNA"/>
</dbReference>